<sequence length="261" mass="29637">MGRVKVVEVDRVGGTIKVKFGKSNINLPILPEIEADLRRKHEVLVPGVWIDHPGMSFGADSEPTHRRKRRLHHDRVVPTHSERKLRKWRRRSLKISIDWKLNGGISGGAETEDDGKERRLTPDQIGELEDTLTRFVAIPGMEETVKQMAEALKKVRDPGSSGGVKEDKKNFVPLGPYTAIRQDVRKLAEAGGLGESKIILTRIEECSYEKLVLHLYSEGIKTFEDKKTQDVPWAVVEDFIAEIHDLEVVKYFISIKQEDSK</sequence>
<name>A0A0F9TD12_9ZZZZ</name>
<dbReference type="AlphaFoldDB" id="A0A0F9TD12"/>
<organism evidence="1">
    <name type="scientific">marine sediment metagenome</name>
    <dbReference type="NCBI Taxonomy" id="412755"/>
    <lineage>
        <taxon>unclassified sequences</taxon>
        <taxon>metagenomes</taxon>
        <taxon>ecological metagenomes</taxon>
    </lineage>
</organism>
<gene>
    <name evidence="1" type="ORF">LCGC14_0668680</name>
</gene>
<accession>A0A0F9TD12</accession>
<protein>
    <submittedName>
        <fullName evidence="1">Uncharacterized protein</fullName>
    </submittedName>
</protein>
<evidence type="ECO:0000313" key="1">
    <source>
        <dbReference type="EMBL" id="KKN46856.1"/>
    </source>
</evidence>
<dbReference type="EMBL" id="LAZR01001308">
    <property type="protein sequence ID" value="KKN46856.1"/>
    <property type="molecule type" value="Genomic_DNA"/>
</dbReference>
<reference evidence="1" key="1">
    <citation type="journal article" date="2015" name="Nature">
        <title>Complex archaea that bridge the gap between prokaryotes and eukaryotes.</title>
        <authorList>
            <person name="Spang A."/>
            <person name="Saw J.H."/>
            <person name="Jorgensen S.L."/>
            <person name="Zaremba-Niedzwiedzka K."/>
            <person name="Martijn J."/>
            <person name="Lind A.E."/>
            <person name="van Eijk R."/>
            <person name="Schleper C."/>
            <person name="Guy L."/>
            <person name="Ettema T.J."/>
        </authorList>
    </citation>
    <scope>NUCLEOTIDE SEQUENCE</scope>
</reference>
<proteinExistence type="predicted"/>
<comment type="caution">
    <text evidence="1">The sequence shown here is derived from an EMBL/GenBank/DDBJ whole genome shotgun (WGS) entry which is preliminary data.</text>
</comment>